<sequence length="36" mass="3993">MILISISIKIIFQTCKIKNNGRSKILLVISGFGSQK</sequence>
<accession>A0A8T1R3I8</accession>
<name>A0A8T1R3I8_CARIL</name>
<evidence type="ECO:0000313" key="2">
    <source>
        <dbReference type="Proteomes" id="UP000811609"/>
    </source>
</evidence>
<gene>
    <name evidence="1" type="ORF">CIPAW_03G176300</name>
</gene>
<dbReference type="Proteomes" id="UP000811609">
    <property type="component" value="Chromosome 3"/>
</dbReference>
<evidence type="ECO:0000313" key="1">
    <source>
        <dbReference type="EMBL" id="KAG6661476.1"/>
    </source>
</evidence>
<protein>
    <submittedName>
        <fullName evidence="1">Uncharacterized protein</fullName>
    </submittedName>
</protein>
<organism evidence="1 2">
    <name type="scientific">Carya illinoinensis</name>
    <name type="common">Pecan</name>
    <dbReference type="NCBI Taxonomy" id="32201"/>
    <lineage>
        <taxon>Eukaryota</taxon>
        <taxon>Viridiplantae</taxon>
        <taxon>Streptophyta</taxon>
        <taxon>Embryophyta</taxon>
        <taxon>Tracheophyta</taxon>
        <taxon>Spermatophyta</taxon>
        <taxon>Magnoliopsida</taxon>
        <taxon>eudicotyledons</taxon>
        <taxon>Gunneridae</taxon>
        <taxon>Pentapetalae</taxon>
        <taxon>rosids</taxon>
        <taxon>fabids</taxon>
        <taxon>Fagales</taxon>
        <taxon>Juglandaceae</taxon>
        <taxon>Carya</taxon>
    </lineage>
</organism>
<keyword evidence="2" id="KW-1185">Reference proteome</keyword>
<dbReference type="EMBL" id="CM031811">
    <property type="protein sequence ID" value="KAG6661476.1"/>
    <property type="molecule type" value="Genomic_DNA"/>
</dbReference>
<reference evidence="1" key="1">
    <citation type="submission" date="2020-12" db="EMBL/GenBank/DDBJ databases">
        <title>WGS assembly of Carya illinoinensis cv. Pawnee.</title>
        <authorList>
            <person name="Platts A."/>
            <person name="Shu S."/>
            <person name="Wright S."/>
            <person name="Barry K."/>
            <person name="Edger P."/>
            <person name="Pires J.C."/>
            <person name="Schmutz J."/>
        </authorList>
    </citation>
    <scope>NUCLEOTIDE SEQUENCE</scope>
    <source>
        <tissue evidence="1">Leaf</tissue>
    </source>
</reference>
<proteinExistence type="predicted"/>
<comment type="caution">
    <text evidence="1">The sequence shown here is derived from an EMBL/GenBank/DDBJ whole genome shotgun (WGS) entry which is preliminary data.</text>
</comment>
<dbReference type="AlphaFoldDB" id="A0A8T1R3I8"/>